<dbReference type="EC" id="1.6.5.-" evidence="6"/>
<dbReference type="GO" id="GO:0016652">
    <property type="term" value="F:oxidoreductase activity, acting on NAD(P)H as acceptor"/>
    <property type="evidence" value="ECO:0007669"/>
    <property type="project" value="UniProtKB-UniRule"/>
</dbReference>
<proteinExistence type="inferred from homology"/>
<dbReference type="GO" id="GO:0010181">
    <property type="term" value="F:FMN binding"/>
    <property type="evidence" value="ECO:0007669"/>
    <property type="project" value="UniProtKB-UniRule"/>
</dbReference>
<dbReference type="AlphaFoldDB" id="A0A1S1QF48"/>
<feature type="domain" description="Flavodoxin-like fold" evidence="7">
    <location>
        <begin position="3"/>
        <end position="194"/>
    </location>
</feature>
<dbReference type="Pfam" id="PF02525">
    <property type="entry name" value="Flavodoxin_2"/>
    <property type="match status" value="1"/>
</dbReference>
<comment type="cofactor">
    <cofactor evidence="6">
        <name>FMN</name>
        <dbReference type="ChEBI" id="CHEBI:58210"/>
    </cofactor>
    <text evidence="6">Binds 1 FMN per subunit.</text>
</comment>
<name>A0A1S1QF48_9ACTN</name>
<comment type="similarity">
    <text evidence="6">Belongs to the azoreductase type 1 family.</text>
</comment>
<dbReference type="InterPro" id="IPR029039">
    <property type="entry name" value="Flavoprotein-like_sf"/>
</dbReference>
<accession>A0A1S1QF48</accession>
<keyword evidence="2 6" id="KW-0288">FMN</keyword>
<dbReference type="OrthoDB" id="9805013at2"/>
<dbReference type="EC" id="1.7.1.17" evidence="6"/>
<comment type="caution">
    <text evidence="8">The sequence shown here is derived from an EMBL/GenBank/DDBJ whole genome shotgun (WGS) entry which is preliminary data.</text>
</comment>
<dbReference type="GO" id="GO:0016655">
    <property type="term" value="F:oxidoreductase activity, acting on NAD(P)H, quinone or similar compound as acceptor"/>
    <property type="evidence" value="ECO:0007669"/>
    <property type="project" value="InterPro"/>
</dbReference>
<keyword evidence="1 6" id="KW-0285">Flavoprotein</keyword>
<dbReference type="Gene3D" id="3.40.50.360">
    <property type="match status" value="1"/>
</dbReference>
<dbReference type="InterPro" id="IPR050104">
    <property type="entry name" value="FMN-dep_NADH:Q_OxRdtase_AzoR1"/>
</dbReference>
<evidence type="ECO:0000256" key="4">
    <source>
        <dbReference type="ARBA" id="ARBA00023027"/>
    </source>
</evidence>
<dbReference type="PANTHER" id="PTHR43741:SF4">
    <property type="entry name" value="FMN-DEPENDENT NADH:QUINONE OXIDOREDUCTASE"/>
    <property type="match status" value="1"/>
</dbReference>
<evidence type="ECO:0000313" key="9">
    <source>
        <dbReference type="Proteomes" id="UP000179769"/>
    </source>
</evidence>
<dbReference type="InterPro" id="IPR023048">
    <property type="entry name" value="NADH:quinone_OxRdtase_FMN_depd"/>
</dbReference>
<evidence type="ECO:0000256" key="6">
    <source>
        <dbReference type="HAMAP-Rule" id="MF_01216"/>
    </source>
</evidence>
<sequence length="226" mass="24235">MSHLLHLDASARPGSVSRRLSAAFAEVWQENNPTGRRTYRDLAAQPLAHVDSAQIEIMTRMEATGVRELVAARTAATTEAERASWAVTWPLVEELAAADTVLIGLPMYNFSVPSSFKAWFDRVAIPPLIVDHATNQGPLSGTRVVVVTARGGAYGPGTPRAGSDFQEPYLRAAFGMLGLADDLTFVHAELTKSELVPRLAGFRQKAADSLAVALDTVAKAATAQPR</sequence>
<evidence type="ECO:0000256" key="5">
    <source>
        <dbReference type="ARBA" id="ARBA00048542"/>
    </source>
</evidence>
<evidence type="ECO:0000313" key="8">
    <source>
        <dbReference type="EMBL" id="OHV32226.1"/>
    </source>
</evidence>
<dbReference type="HAMAP" id="MF_01216">
    <property type="entry name" value="Azoreductase_type1"/>
    <property type="match status" value="1"/>
</dbReference>
<comment type="subunit">
    <text evidence="6">Homodimer.</text>
</comment>
<comment type="catalytic activity">
    <reaction evidence="6">
        <text>2 a quinone + NADH + H(+) = 2 a 1,4-benzosemiquinone + NAD(+)</text>
        <dbReference type="Rhea" id="RHEA:65952"/>
        <dbReference type="ChEBI" id="CHEBI:15378"/>
        <dbReference type="ChEBI" id="CHEBI:57540"/>
        <dbReference type="ChEBI" id="CHEBI:57945"/>
        <dbReference type="ChEBI" id="CHEBI:132124"/>
        <dbReference type="ChEBI" id="CHEBI:134225"/>
    </reaction>
</comment>
<organism evidence="8 9">
    <name type="scientific">Parafrankia soli</name>
    <dbReference type="NCBI Taxonomy" id="2599596"/>
    <lineage>
        <taxon>Bacteria</taxon>
        <taxon>Bacillati</taxon>
        <taxon>Actinomycetota</taxon>
        <taxon>Actinomycetes</taxon>
        <taxon>Frankiales</taxon>
        <taxon>Frankiaceae</taxon>
        <taxon>Parafrankia</taxon>
    </lineage>
</organism>
<evidence type="ECO:0000256" key="1">
    <source>
        <dbReference type="ARBA" id="ARBA00022630"/>
    </source>
</evidence>
<keyword evidence="3 6" id="KW-0560">Oxidoreductase</keyword>
<comment type="catalytic activity">
    <reaction evidence="5">
        <text>N,N-dimethyl-1,4-phenylenediamine + anthranilate + 2 NAD(+) = 2-(4-dimethylaminophenyl)diazenylbenzoate + 2 NADH + 2 H(+)</text>
        <dbReference type="Rhea" id="RHEA:55872"/>
        <dbReference type="ChEBI" id="CHEBI:15378"/>
        <dbReference type="ChEBI" id="CHEBI:15783"/>
        <dbReference type="ChEBI" id="CHEBI:16567"/>
        <dbReference type="ChEBI" id="CHEBI:57540"/>
        <dbReference type="ChEBI" id="CHEBI:57945"/>
        <dbReference type="ChEBI" id="CHEBI:71579"/>
        <dbReference type="EC" id="1.7.1.17"/>
    </reaction>
    <physiologicalReaction direction="right-to-left" evidence="5">
        <dbReference type="Rhea" id="RHEA:55874"/>
    </physiologicalReaction>
</comment>
<dbReference type="Proteomes" id="UP000179769">
    <property type="component" value="Unassembled WGS sequence"/>
</dbReference>
<feature type="binding site" evidence="6">
    <location>
        <begin position="107"/>
        <end position="110"/>
    </location>
    <ligand>
        <name>FMN</name>
        <dbReference type="ChEBI" id="CHEBI:58210"/>
    </ligand>
</feature>
<keyword evidence="9" id="KW-1185">Reference proteome</keyword>
<reference evidence="9" key="1">
    <citation type="submission" date="2016-07" db="EMBL/GenBank/DDBJ databases">
        <title>Frankia sp. NRRL B-16219 Genome sequencing.</title>
        <authorList>
            <person name="Ghodhbane-Gtari F."/>
            <person name="Swanson E."/>
            <person name="Gueddou A."/>
            <person name="Louati M."/>
            <person name="Nouioui I."/>
            <person name="Hezbri K."/>
            <person name="Abebe-Akele F."/>
            <person name="Simpson S."/>
            <person name="Morris K."/>
            <person name="Thomas K."/>
            <person name="Gtari M."/>
            <person name="Tisa L.S."/>
        </authorList>
    </citation>
    <scope>NUCLEOTIDE SEQUENCE [LARGE SCALE GENOMIC DNA]</scope>
    <source>
        <strain evidence="9">NRRL B-16219</strain>
    </source>
</reference>
<evidence type="ECO:0000256" key="3">
    <source>
        <dbReference type="ARBA" id="ARBA00023002"/>
    </source>
</evidence>
<comment type="function">
    <text evidence="6">Quinone reductase that provides resistance to thiol-specific stress caused by electrophilic quinones.</text>
</comment>
<dbReference type="GO" id="GO:0009055">
    <property type="term" value="F:electron transfer activity"/>
    <property type="evidence" value="ECO:0007669"/>
    <property type="project" value="UniProtKB-UniRule"/>
</dbReference>
<keyword evidence="4 6" id="KW-0520">NAD</keyword>
<comment type="caution">
    <text evidence="6">Lacks conserved residue(s) required for the propagation of feature annotation.</text>
</comment>
<protein>
    <recommendedName>
        <fullName evidence="6">FMN dependent NADH:quinone oxidoreductase</fullName>
        <ecNumber evidence="6">1.6.5.-</ecNumber>
    </recommendedName>
    <alternativeName>
        <fullName evidence="6">Azo-dye reductase</fullName>
    </alternativeName>
    <alternativeName>
        <fullName evidence="6">FMN-dependent NADH-azo compound oxidoreductase</fullName>
    </alternativeName>
    <alternativeName>
        <fullName evidence="6">FMN-dependent NADH-azoreductase</fullName>
        <ecNumber evidence="6">1.7.1.17</ecNumber>
    </alternativeName>
</protein>
<feature type="binding site" evidence="6">
    <location>
        <position position="10"/>
    </location>
    <ligand>
        <name>FMN</name>
        <dbReference type="ChEBI" id="CHEBI:58210"/>
    </ligand>
</feature>
<evidence type="ECO:0000256" key="2">
    <source>
        <dbReference type="ARBA" id="ARBA00022643"/>
    </source>
</evidence>
<comment type="function">
    <text evidence="6">Also exhibits azoreductase activity. Catalyzes the reductive cleavage of the azo bond in aromatic azo compounds to the corresponding amines.</text>
</comment>
<dbReference type="EMBL" id="MAXA01000158">
    <property type="protein sequence ID" value="OHV32226.1"/>
    <property type="molecule type" value="Genomic_DNA"/>
</dbReference>
<gene>
    <name evidence="6" type="primary">azoR</name>
    <name evidence="8" type="ORF">BBK14_15775</name>
</gene>
<dbReference type="SUPFAM" id="SSF52218">
    <property type="entry name" value="Flavoproteins"/>
    <property type="match status" value="1"/>
</dbReference>
<evidence type="ECO:0000259" key="7">
    <source>
        <dbReference type="Pfam" id="PF02525"/>
    </source>
</evidence>
<feature type="binding site" evidence="6">
    <location>
        <begin position="15"/>
        <end position="17"/>
    </location>
    <ligand>
        <name>FMN</name>
        <dbReference type="ChEBI" id="CHEBI:58210"/>
    </ligand>
</feature>
<dbReference type="PANTHER" id="PTHR43741">
    <property type="entry name" value="FMN-DEPENDENT NADH-AZOREDUCTASE 1"/>
    <property type="match status" value="1"/>
</dbReference>
<dbReference type="InterPro" id="IPR003680">
    <property type="entry name" value="Flavodoxin_fold"/>
</dbReference>